<sequence length="420" mass="45301">MPSDQPLLDPQPFNPFSGSKEPLRVLLCENVHSSSHEAFSAAGLQIESISYAPSEEELRERLRDVHVLGIRSKTHVRSSSLAYADKLLSIGCFCIGTNQVDLADANRRGLPVFNAPFSNTRSVAEMILAEVVMLARQLGDRSREVHEGRWRKVSSGCYEVRGKTLGIVGYGHIGTQVSILAEAFGMRVIYYDIATKLPIGNARSVASLGELLANSDYVTLHVPATRDTTKMIGATELAGMKRGGYLLNASRGQVVDIGALAASIREKHLGGAAVDVYPEEPESNGDQFASELRGLPNVILTPHVGGSTEEAQESIGREVSIALTKFVTAGTTTGSVNFPPVELPQVGGTHRVLNVHRNVPGVLRDINRIVSDRNANIHSQVLATDANIGYLIMDLDQDVSADVCRDVAALSTNIRTRISN</sequence>
<dbReference type="Proteomes" id="UP001379533">
    <property type="component" value="Chromosome"/>
</dbReference>
<dbReference type="Pfam" id="PF02826">
    <property type="entry name" value="2-Hacid_dh_C"/>
    <property type="match status" value="1"/>
</dbReference>
<protein>
    <recommendedName>
        <fullName evidence="6">D-3-phosphoglycerate dehydrogenase</fullName>
        <ecNumber evidence="4">1.1.1.399</ecNumber>
        <ecNumber evidence="5">1.1.1.95</ecNumber>
    </recommendedName>
    <alternativeName>
        <fullName evidence="9">2-oxoglutarate reductase</fullName>
    </alternativeName>
</protein>
<keyword evidence="7 12" id="KW-0560">Oxidoreductase</keyword>
<evidence type="ECO:0000313" key="14">
    <source>
        <dbReference type="EMBL" id="WXA97375.1"/>
    </source>
</evidence>
<dbReference type="Gene3D" id="3.40.50.720">
    <property type="entry name" value="NAD(P)-binding Rossmann-like Domain"/>
    <property type="match status" value="2"/>
</dbReference>
<dbReference type="EC" id="1.1.1.399" evidence="4"/>
<keyword evidence="8" id="KW-0520">NAD</keyword>
<dbReference type="InterPro" id="IPR002912">
    <property type="entry name" value="ACT_dom"/>
</dbReference>
<dbReference type="PROSITE" id="PS51671">
    <property type="entry name" value="ACT"/>
    <property type="match status" value="1"/>
</dbReference>
<evidence type="ECO:0000256" key="8">
    <source>
        <dbReference type="ARBA" id="ARBA00023027"/>
    </source>
</evidence>
<evidence type="ECO:0000256" key="6">
    <source>
        <dbReference type="ARBA" id="ARBA00021582"/>
    </source>
</evidence>
<evidence type="ECO:0000256" key="10">
    <source>
        <dbReference type="ARBA" id="ARBA00048126"/>
    </source>
</evidence>
<dbReference type="SUPFAM" id="SSF52283">
    <property type="entry name" value="Formate/glycerate dehydrogenase catalytic domain-like"/>
    <property type="match status" value="1"/>
</dbReference>
<evidence type="ECO:0000256" key="11">
    <source>
        <dbReference type="ARBA" id="ARBA00048731"/>
    </source>
</evidence>
<dbReference type="InterPro" id="IPR029753">
    <property type="entry name" value="D-isomer_DH_CS"/>
</dbReference>
<dbReference type="InterPro" id="IPR006139">
    <property type="entry name" value="D-isomer_2_OHA_DH_cat_dom"/>
</dbReference>
<evidence type="ECO:0000259" key="13">
    <source>
        <dbReference type="PROSITE" id="PS51671"/>
    </source>
</evidence>
<proteinExistence type="inferred from homology"/>
<comment type="catalytic activity">
    <reaction evidence="10">
        <text>(R)-2-hydroxyglutarate + NAD(+) = 2-oxoglutarate + NADH + H(+)</text>
        <dbReference type="Rhea" id="RHEA:49612"/>
        <dbReference type="ChEBI" id="CHEBI:15378"/>
        <dbReference type="ChEBI" id="CHEBI:15801"/>
        <dbReference type="ChEBI" id="CHEBI:16810"/>
        <dbReference type="ChEBI" id="CHEBI:57540"/>
        <dbReference type="ChEBI" id="CHEBI:57945"/>
        <dbReference type="EC" id="1.1.1.399"/>
    </reaction>
</comment>
<dbReference type="Gene3D" id="3.30.70.260">
    <property type="match status" value="1"/>
</dbReference>
<dbReference type="InterPro" id="IPR045865">
    <property type="entry name" value="ACT-like_dom_sf"/>
</dbReference>
<dbReference type="InterPro" id="IPR036291">
    <property type="entry name" value="NAD(P)-bd_dom_sf"/>
</dbReference>
<comment type="pathway">
    <text evidence="2">Amino-acid biosynthesis; L-serine biosynthesis; L-serine from 3-phospho-D-glycerate: step 1/3.</text>
</comment>
<evidence type="ECO:0000256" key="2">
    <source>
        <dbReference type="ARBA" id="ARBA00005216"/>
    </source>
</evidence>
<dbReference type="PROSITE" id="PS00065">
    <property type="entry name" value="D_2_HYDROXYACID_DH_1"/>
    <property type="match status" value="1"/>
</dbReference>
<dbReference type="EMBL" id="CP089982">
    <property type="protein sequence ID" value="WXA97375.1"/>
    <property type="molecule type" value="Genomic_DNA"/>
</dbReference>
<dbReference type="GO" id="GO:0004617">
    <property type="term" value="F:phosphoglycerate dehydrogenase activity"/>
    <property type="evidence" value="ECO:0007669"/>
    <property type="project" value="UniProtKB-EC"/>
</dbReference>
<dbReference type="CDD" id="cd12176">
    <property type="entry name" value="PGDH_3"/>
    <property type="match status" value="1"/>
</dbReference>
<dbReference type="Pfam" id="PF00389">
    <property type="entry name" value="2-Hacid_dh"/>
    <property type="match status" value="1"/>
</dbReference>
<dbReference type="InterPro" id="IPR054480">
    <property type="entry name" value="AHAS_small-like_ACT"/>
</dbReference>
<comment type="function">
    <text evidence="1">Catalyzes the reversible oxidation of 3-phospho-D-glycerate to 3-phosphonooxypyruvate, the first step of the phosphorylated L-serine biosynthesis pathway. Also catalyzes the reversible oxidation of 2-hydroxyglutarate to 2-oxoglutarate.</text>
</comment>
<reference evidence="14 15" key="1">
    <citation type="submission" date="2021-12" db="EMBL/GenBank/DDBJ databases">
        <title>Discovery of the Pendulisporaceae a myxobacterial family with distinct sporulation behavior and unique specialized metabolism.</title>
        <authorList>
            <person name="Garcia R."/>
            <person name="Popoff A."/>
            <person name="Bader C.D."/>
            <person name="Loehr J."/>
            <person name="Walesch S."/>
            <person name="Walt C."/>
            <person name="Boldt J."/>
            <person name="Bunk B."/>
            <person name="Haeckl F.J.F.P.J."/>
            <person name="Gunesch A.P."/>
            <person name="Birkelbach J."/>
            <person name="Nuebel U."/>
            <person name="Pietschmann T."/>
            <person name="Bach T."/>
            <person name="Mueller R."/>
        </authorList>
    </citation>
    <scope>NUCLEOTIDE SEQUENCE [LARGE SCALE GENOMIC DNA]</scope>
    <source>
        <strain evidence="14 15">MSr12523</strain>
    </source>
</reference>
<evidence type="ECO:0000313" key="15">
    <source>
        <dbReference type="Proteomes" id="UP001379533"/>
    </source>
</evidence>
<dbReference type="Pfam" id="PF22629">
    <property type="entry name" value="ACT_AHAS_ss"/>
    <property type="match status" value="1"/>
</dbReference>
<dbReference type="NCBIfam" id="NF008759">
    <property type="entry name" value="PRK11790.1"/>
    <property type="match status" value="1"/>
</dbReference>
<evidence type="ECO:0000256" key="7">
    <source>
        <dbReference type="ARBA" id="ARBA00023002"/>
    </source>
</evidence>
<dbReference type="InterPro" id="IPR006140">
    <property type="entry name" value="D-isomer_DH_NAD-bd"/>
</dbReference>
<evidence type="ECO:0000256" key="4">
    <source>
        <dbReference type="ARBA" id="ARBA00013001"/>
    </source>
</evidence>
<keyword evidence="15" id="KW-1185">Reference proteome</keyword>
<comment type="catalytic activity">
    <reaction evidence="11">
        <text>(2R)-3-phosphoglycerate + NAD(+) = 3-phosphooxypyruvate + NADH + H(+)</text>
        <dbReference type="Rhea" id="RHEA:12641"/>
        <dbReference type="ChEBI" id="CHEBI:15378"/>
        <dbReference type="ChEBI" id="CHEBI:18110"/>
        <dbReference type="ChEBI" id="CHEBI:57540"/>
        <dbReference type="ChEBI" id="CHEBI:57945"/>
        <dbReference type="ChEBI" id="CHEBI:58272"/>
        <dbReference type="EC" id="1.1.1.95"/>
    </reaction>
</comment>
<dbReference type="SUPFAM" id="SSF51735">
    <property type="entry name" value="NAD(P)-binding Rossmann-fold domains"/>
    <property type="match status" value="1"/>
</dbReference>
<dbReference type="InterPro" id="IPR050418">
    <property type="entry name" value="D-iso_2-hydroxyacid_DH_PdxB"/>
</dbReference>
<organism evidence="14 15">
    <name type="scientific">Pendulispora brunnea</name>
    <dbReference type="NCBI Taxonomy" id="2905690"/>
    <lineage>
        <taxon>Bacteria</taxon>
        <taxon>Pseudomonadati</taxon>
        <taxon>Myxococcota</taxon>
        <taxon>Myxococcia</taxon>
        <taxon>Myxococcales</taxon>
        <taxon>Sorangiineae</taxon>
        <taxon>Pendulisporaceae</taxon>
        <taxon>Pendulispora</taxon>
    </lineage>
</organism>
<dbReference type="EC" id="1.1.1.95" evidence="5"/>
<name>A0ABZ2KIF7_9BACT</name>
<evidence type="ECO:0000256" key="1">
    <source>
        <dbReference type="ARBA" id="ARBA00003800"/>
    </source>
</evidence>
<dbReference type="PANTHER" id="PTHR43761:SF1">
    <property type="entry name" value="D-ISOMER SPECIFIC 2-HYDROXYACID DEHYDROGENASE CATALYTIC DOMAIN-CONTAINING PROTEIN-RELATED"/>
    <property type="match status" value="1"/>
</dbReference>
<evidence type="ECO:0000256" key="5">
    <source>
        <dbReference type="ARBA" id="ARBA00013143"/>
    </source>
</evidence>
<dbReference type="PANTHER" id="PTHR43761">
    <property type="entry name" value="D-ISOMER SPECIFIC 2-HYDROXYACID DEHYDROGENASE FAMILY PROTEIN (AFU_ORTHOLOGUE AFUA_1G13630)"/>
    <property type="match status" value="1"/>
</dbReference>
<dbReference type="InterPro" id="IPR029752">
    <property type="entry name" value="D-isomer_DH_CS1"/>
</dbReference>
<evidence type="ECO:0000256" key="9">
    <source>
        <dbReference type="ARBA" id="ARBA00030455"/>
    </source>
</evidence>
<dbReference type="PROSITE" id="PS00671">
    <property type="entry name" value="D_2_HYDROXYACID_DH_3"/>
    <property type="match status" value="1"/>
</dbReference>
<comment type="similarity">
    <text evidence="3 12">Belongs to the D-isomer specific 2-hydroxyacid dehydrogenase family.</text>
</comment>
<gene>
    <name evidence="14" type="primary">serA</name>
    <name evidence="14" type="ORF">LZC95_11065</name>
</gene>
<evidence type="ECO:0000256" key="3">
    <source>
        <dbReference type="ARBA" id="ARBA00005854"/>
    </source>
</evidence>
<feature type="domain" description="ACT" evidence="13">
    <location>
        <begin position="351"/>
        <end position="420"/>
    </location>
</feature>
<evidence type="ECO:0000256" key="12">
    <source>
        <dbReference type="RuleBase" id="RU003719"/>
    </source>
</evidence>
<dbReference type="CDD" id="cd04901">
    <property type="entry name" value="ACT_3PGDH"/>
    <property type="match status" value="1"/>
</dbReference>
<dbReference type="SUPFAM" id="SSF55021">
    <property type="entry name" value="ACT-like"/>
    <property type="match status" value="1"/>
</dbReference>
<accession>A0ABZ2KIF7</accession>
<dbReference type="RefSeq" id="WP_394847991.1">
    <property type="nucleotide sequence ID" value="NZ_CP089982.1"/>
</dbReference>